<gene>
    <name evidence="2" type="primary">RGD1305274_predicted</name>
    <name evidence="2" type="ORF">rCG_50377</name>
</gene>
<dbReference type="AlphaFoldDB" id="A6JYU8"/>
<dbReference type="EMBL" id="CH474008">
    <property type="protein sequence ID" value="EDL90406.1"/>
    <property type="molecule type" value="Genomic_DNA"/>
</dbReference>
<keyword evidence="1" id="KW-0472">Membrane</keyword>
<protein>
    <submittedName>
        <fullName evidence="2">Similar to RIKEN cDNA 2010305A19 (Predicted), isoform CRA_b</fullName>
    </submittedName>
</protein>
<keyword evidence="1" id="KW-0812">Transmembrane</keyword>
<feature type="transmembrane region" description="Helical" evidence="1">
    <location>
        <begin position="104"/>
        <end position="124"/>
    </location>
</feature>
<accession>A6JYU8</accession>
<dbReference type="Proteomes" id="UP000234681">
    <property type="component" value="Chromosome 5"/>
</dbReference>
<name>A6JYU8_RAT</name>
<evidence type="ECO:0000256" key="1">
    <source>
        <dbReference type="SAM" id="Phobius"/>
    </source>
</evidence>
<sequence length="148" mass="16917">MTLEAAPDRNLGHADRKLSTQQSLFIPTFFFFFLKTGPEQPSAGLKLLALPQPHWCRDYRRTPHCQAGPNLLTVQMNEVFPLLFHLLCYWSPDPGRMDGVCSSWWLSLCVCLFKNFFLLLSLYLSPGGELVLFRHYPGPLFQAGSRLL</sequence>
<evidence type="ECO:0000313" key="2">
    <source>
        <dbReference type="EMBL" id="EDL90406.1"/>
    </source>
</evidence>
<evidence type="ECO:0000313" key="3">
    <source>
        <dbReference type="Proteomes" id="UP000234681"/>
    </source>
</evidence>
<organism evidence="2 3">
    <name type="scientific">Rattus norvegicus</name>
    <name type="common">Rat</name>
    <dbReference type="NCBI Taxonomy" id="10116"/>
    <lineage>
        <taxon>Eukaryota</taxon>
        <taxon>Metazoa</taxon>
        <taxon>Chordata</taxon>
        <taxon>Craniata</taxon>
        <taxon>Vertebrata</taxon>
        <taxon>Euteleostomi</taxon>
        <taxon>Mammalia</taxon>
        <taxon>Eutheria</taxon>
        <taxon>Euarchontoglires</taxon>
        <taxon>Glires</taxon>
        <taxon>Rodentia</taxon>
        <taxon>Myomorpha</taxon>
        <taxon>Muroidea</taxon>
        <taxon>Muridae</taxon>
        <taxon>Murinae</taxon>
        <taxon>Rattus</taxon>
    </lineage>
</organism>
<reference evidence="2 3" key="1">
    <citation type="submission" date="2005-09" db="EMBL/GenBank/DDBJ databases">
        <authorList>
            <person name="Mural R.J."/>
            <person name="Li P.W."/>
            <person name="Adams M.D."/>
            <person name="Amanatides P.G."/>
            <person name="Baden-Tillson H."/>
            <person name="Barnstead M."/>
            <person name="Chin S.H."/>
            <person name="Dew I."/>
            <person name="Evans C.A."/>
            <person name="Ferriera S."/>
            <person name="Flanigan M."/>
            <person name="Fosler C."/>
            <person name="Glodek A."/>
            <person name="Gu Z."/>
            <person name="Holt R.A."/>
            <person name="Jennings D."/>
            <person name="Kraft C.L."/>
            <person name="Lu F."/>
            <person name="Nguyen T."/>
            <person name="Nusskern D.R."/>
            <person name="Pfannkoch C.M."/>
            <person name="Sitter C."/>
            <person name="Sutton G.G."/>
            <person name="Venter J.C."/>
            <person name="Wang Z."/>
            <person name="Woodage T."/>
            <person name="Zheng X.H."/>
            <person name="Zhong F."/>
        </authorList>
    </citation>
    <scope>NUCLEOTIDE SEQUENCE [LARGE SCALE GENOMIC DNA]</scope>
    <source>
        <strain>BN</strain>
        <strain evidence="3">Sprague-Dawley</strain>
    </source>
</reference>
<proteinExistence type="predicted"/>
<keyword evidence="1" id="KW-1133">Transmembrane helix</keyword>